<dbReference type="AlphaFoldDB" id="A0A2T0LC62"/>
<dbReference type="Proteomes" id="UP000237797">
    <property type="component" value="Unassembled WGS sequence"/>
</dbReference>
<organism evidence="2 3">
    <name type="scientific">Planifilum fimeticola</name>
    <dbReference type="NCBI Taxonomy" id="201975"/>
    <lineage>
        <taxon>Bacteria</taxon>
        <taxon>Bacillati</taxon>
        <taxon>Bacillota</taxon>
        <taxon>Bacilli</taxon>
        <taxon>Bacillales</taxon>
        <taxon>Thermoactinomycetaceae</taxon>
        <taxon>Planifilum</taxon>
    </lineage>
</organism>
<proteinExistence type="predicted"/>
<dbReference type="RefSeq" id="WP_106346058.1">
    <property type="nucleotide sequence ID" value="NZ_PVNE01000024.1"/>
</dbReference>
<dbReference type="EMBL" id="PVNE01000024">
    <property type="protein sequence ID" value="PRX39511.1"/>
    <property type="molecule type" value="Genomic_DNA"/>
</dbReference>
<sequence length="68" mass="7988">MDEIKNMLQILLTNQQHLNTRMNHLVEKMDCLESRMISFEDKLDQMLTRSLQISSSVSCQIIDRPADH</sequence>
<keyword evidence="3" id="KW-1185">Reference proteome</keyword>
<feature type="coiled-coil region" evidence="1">
    <location>
        <begin position="22"/>
        <end position="49"/>
    </location>
</feature>
<evidence type="ECO:0000256" key="1">
    <source>
        <dbReference type="SAM" id="Coils"/>
    </source>
</evidence>
<evidence type="ECO:0000313" key="2">
    <source>
        <dbReference type="EMBL" id="PRX39511.1"/>
    </source>
</evidence>
<evidence type="ECO:0000313" key="3">
    <source>
        <dbReference type="Proteomes" id="UP000237797"/>
    </source>
</evidence>
<accession>A0A2T0LC62</accession>
<keyword evidence="1" id="KW-0175">Coiled coil</keyword>
<name>A0A2T0LC62_9BACL</name>
<gene>
    <name evidence="2" type="ORF">CLV97_12449</name>
</gene>
<protein>
    <submittedName>
        <fullName evidence="2">Uncharacterized protein</fullName>
    </submittedName>
</protein>
<comment type="caution">
    <text evidence="2">The sequence shown here is derived from an EMBL/GenBank/DDBJ whole genome shotgun (WGS) entry which is preliminary data.</text>
</comment>
<reference evidence="2 3" key="1">
    <citation type="submission" date="2018-03" db="EMBL/GenBank/DDBJ databases">
        <title>Genomic Encyclopedia of Archaeal and Bacterial Type Strains, Phase II (KMG-II): from individual species to whole genera.</title>
        <authorList>
            <person name="Goeker M."/>
        </authorList>
    </citation>
    <scope>NUCLEOTIDE SEQUENCE [LARGE SCALE GENOMIC DNA]</scope>
    <source>
        <strain evidence="2 3">DSM 44946</strain>
    </source>
</reference>